<gene>
    <name evidence="1" type="ORF">PVAP13_6NG324165</name>
</gene>
<protein>
    <submittedName>
        <fullName evidence="1">Uncharacterized protein</fullName>
    </submittedName>
</protein>
<dbReference type="Proteomes" id="UP000823388">
    <property type="component" value="Chromosome 6N"/>
</dbReference>
<organism evidence="1 2">
    <name type="scientific">Panicum virgatum</name>
    <name type="common">Blackwell switchgrass</name>
    <dbReference type="NCBI Taxonomy" id="38727"/>
    <lineage>
        <taxon>Eukaryota</taxon>
        <taxon>Viridiplantae</taxon>
        <taxon>Streptophyta</taxon>
        <taxon>Embryophyta</taxon>
        <taxon>Tracheophyta</taxon>
        <taxon>Spermatophyta</taxon>
        <taxon>Magnoliopsida</taxon>
        <taxon>Liliopsida</taxon>
        <taxon>Poales</taxon>
        <taxon>Poaceae</taxon>
        <taxon>PACMAD clade</taxon>
        <taxon>Panicoideae</taxon>
        <taxon>Panicodae</taxon>
        <taxon>Paniceae</taxon>
        <taxon>Panicinae</taxon>
        <taxon>Panicum</taxon>
        <taxon>Panicum sect. Hiantes</taxon>
    </lineage>
</organism>
<dbReference type="AlphaFoldDB" id="A0A8T0R4P6"/>
<name>A0A8T0R4P6_PANVG</name>
<accession>A0A8T0R4P6</accession>
<evidence type="ECO:0000313" key="1">
    <source>
        <dbReference type="EMBL" id="KAG2580210.1"/>
    </source>
</evidence>
<reference evidence="1 2" key="1">
    <citation type="submission" date="2020-05" db="EMBL/GenBank/DDBJ databases">
        <title>WGS assembly of Panicum virgatum.</title>
        <authorList>
            <person name="Lovell J.T."/>
            <person name="Jenkins J."/>
            <person name="Shu S."/>
            <person name="Juenger T.E."/>
            <person name="Schmutz J."/>
        </authorList>
    </citation>
    <scope>NUCLEOTIDE SEQUENCE [LARGE SCALE GENOMIC DNA]</scope>
    <source>
        <strain evidence="2">cv. AP13</strain>
    </source>
</reference>
<sequence length="121" mass="13440">MGLATPPPCRCGLVSPPLPALALYAHLTFIFDQLDAINRTRSSDLSARDTALHRIQSRRRPTPLLRRHHWRERQDCCQKLGPEPDEPKKEAEAAVAAGNEVGRRCCGGRWSWCTPSPSGSN</sequence>
<keyword evidence="2" id="KW-1185">Reference proteome</keyword>
<proteinExistence type="predicted"/>
<dbReference type="EMBL" id="CM029048">
    <property type="protein sequence ID" value="KAG2580210.1"/>
    <property type="molecule type" value="Genomic_DNA"/>
</dbReference>
<evidence type="ECO:0000313" key="2">
    <source>
        <dbReference type="Proteomes" id="UP000823388"/>
    </source>
</evidence>
<comment type="caution">
    <text evidence="1">The sequence shown here is derived from an EMBL/GenBank/DDBJ whole genome shotgun (WGS) entry which is preliminary data.</text>
</comment>